<proteinExistence type="inferred from homology"/>
<dbReference type="InterPro" id="IPR031475">
    <property type="entry name" value="NBD_C"/>
</dbReference>
<evidence type="ECO:0000259" key="13">
    <source>
        <dbReference type="Pfam" id="PF07005"/>
    </source>
</evidence>
<protein>
    <recommendedName>
        <fullName evidence="11">3-oxo-tetronate kinase</fullName>
        <ecNumber evidence="10">2.7.1.217</ecNumber>
    </recommendedName>
    <alternativeName>
        <fullName evidence="12">3-dehydrotetronate 4-kinase</fullName>
    </alternativeName>
</protein>
<keyword evidence="3" id="KW-0547">Nucleotide-binding</keyword>
<dbReference type="InterPro" id="IPR037051">
    <property type="entry name" value="4-carb_acid_sugar_kinase_N_sf"/>
</dbReference>
<dbReference type="Proteomes" id="UP000238196">
    <property type="component" value="Unassembled WGS sequence"/>
</dbReference>
<dbReference type="AlphaFoldDB" id="A0A2S5KRK7"/>
<gene>
    <name evidence="15" type="ORF">C4K68_10530</name>
</gene>
<keyword evidence="6" id="KW-0119">Carbohydrate metabolism</keyword>
<dbReference type="EC" id="2.7.1.217" evidence="10"/>
<organism evidence="15 16">
    <name type="scientific">Proteobacteria bacterium 228</name>
    <dbReference type="NCBI Taxonomy" id="2083153"/>
    <lineage>
        <taxon>Bacteria</taxon>
        <taxon>Pseudomonadati</taxon>
        <taxon>Pseudomonadota</taxon>
    </lineage>
</organism>
<feature type="domain" description="Four-carbon acid sugar kinase N-terminal" evidence="13">
    <location>
        <begin position="11"/>
        <end position="235"/>
    </location>
</feature>
<evidence type="ECO:0000256" key="8">
    <source>
        <dbReference type="ARBA" id="ARBA00036346"/>
    </source>
</evidence>
<evidence type="ECO:0000256" key="11">
    <source>
        <dbReference type="ARBA" id="ARBA00039461"/>
    </source>
</evidence>
<dbReference type="EMBL" id="PRLP01000034">
    <property type="protein sequence ID" value="PPC77302.1"/>
    <property type="molecule type" value="Genomic_DNA"/>
</dbReference>
<dbReference type="InterPro" id="IPR010737">
    <property type="entry name" value="4-carb_acid_sugar_kinase_N"/>
</dbReference>
<evidence type="ECO:0000256" key="12">
    <source>
        <dbReference type="ARBA" id="ARBA00041377"/>
    </source>
</evidence>
<comment type="similarity">
    <text evidence="1">Belongs to the four-carbon acid sugar kinase family.</text>
</comment>
<dbReference type="InterPro" id="IPR050007">
    <property type="entry name" value="OtnK"/>
</dbReference>
<keyword evidence="4" id="KW-0418">Kinase</keyword>
<comment type="caution">
    <text evidence="15">The sequence shown here is derived from an EMBL/GenBank/DDBJ whole genome shotgun (WGS) entry which is preliminary data.</text>
</comment>
<evidence type="ECO:0000256" key="7">
    <source>
        <dbReference type="ARBA" id="ARBA00035898"/>
    </source>
</evidence>
<dbReference type="OrthoDB" id="191465at2"/>
<keyword evidence="2" id="KW-0808">Transferase</keyword>
<comment type="catalytic activity">
    <reaction evidence="7">
        <text>3-dehydro-L-erythronate + ATP = 3-dehydro-4-O-phospho-L-erythronate + ADP + H(+)</text>
        <dbReference type="Rhea" id="RHEA:52552"/>
        <dbReference type="ChEBI" id="CHEBI:15378"/>
        <dbReference type="ChEBI" id="CHEBI:30616"/>
        <dbReference type="ChEBI" id="CHEBI:136592"/>
        <dbReference type="ChEBI" id="CHEBI:136670"/>
        <dbReference type="ChEBI" id="CHEBI:456216"/>
        <dbReference type="EC" id="2.7.1.217"/>
    </reaction>
</comment>
<evidence type="ECO:0000259" key="14">
    <source>
        <dbReference type="Pfam" id="PF17042"/>
    </source>
</evidence>
<dbReference type="GO" id="GO:0016301">
    <property type="term" value="F:kinase activity"/>
    <property type="evidence" value="ECO:0007669"/>
    <property type="project" value="UniProtKB-KW"/>
</dbReference>
<reference evidence="15 16" key="1">
    <citation type="submission" date="2018-02" db="EMBL/GenBank/DDBJ databases">
        <title>novel marine gammaproteobacteria from coastal saline agro ecosystem.</title>
        <authorList>
            <person name="Krishnan R."/>
            <person name="Ramesh Kumar N."/>
        </authorList>
    </citation>
    <scope>NUCLEOTIDE SEQUENCE [LARGE SCALE GENOMIC DNA]</scope>
    <source>
        <strain evidence="15 16">228</strain>
    </source>
</reference>
<sequence>MITSQHAPIRLGVIADDFTGATDIAGFLVQNGVSTVQLSGIPDAPVAVDAQAIVISLKIRSCPATQAVDTALQAHEWLRKAGCNRFYFKYCSTFDSTAAGNIGPVTDALLDACQQPLAIICPSLPVNGRTVYQGHLFVFDQLLSESGMRHHPVTPMTDSHLGRVMEAQARGQAGLVSYDVIRHGSAVIAERLQELMEQGKRYAVMDTLQEQHLLDIAAAVIDQPLVTGGSGLAIGLARLMATEDTAQNHAAEAEGRPAPGPSLILSGSCSEMTNRQVNHYLPLAAHRMIDIQRCLEDGPAYLLELQQWSSEQALQAYQQGQPAPLLYATATPDQVSATQQAYGAERASQAIEALFGQLAVGVYQQGVRNFIIAGGETSSSVTQALAVNAFHIGPQIAPGVPWVRATDRPLSMALKSGNFGSESFFSRAQEFLQ</sequence>
<evidence type="ECO:0000256" key="10">
    <source>
        <dbReference type="ARBA" id="ARBA00039095"/>
    </source>
</evidence>
<accession>A0A2S5KRK7</accession>
<dbReference type="Pfam" id="PF17042">
    <property type="entry name" value="NBD_C"/>
    <property type="match status" value="1"/>
</dbReference>
<comment type="function">
    <text evidence="9">Catalyzes the ATP-dependent phosphorylation of 3-oxo-tetronate to 3-oxo-tetronate 4-phosphate.</text>
</comment>
<dbReference type="InterPro" id="IPR042213">
    <property type="entry name" value="NBD_C_sf"/>
</dbReference>
<keyword evidence="5" id="KW-0067">ATP-binding</keyword>
<name>A0A2S5KRK7_9PROT</name>
<evidence type="ECO:0000256" key="6">
    <source>
        <dbReference type="ARBA" id="ARBA00023277"/>
    </source>
</evidence>
<evidence type="ECO:0000256" key="5">
    <source>
        <dbReference type="ARBA" id="ARBA00022840"/>
    </source>
</evidence>
<dbReference type="GO" id="GO:0005524">
    <property type="term" value="F:ATP binding"/>
    <property type="evidence" value="ECO:0007669"/>
    <property type="project" value="UniProtKB-KW"/>
</dbReference>
<dbReference type="Gene3D" id="3.40.50.10840">
    <property type="entry name" value="Putative sugar-binding, N-terminal domain"/>
    <property type="match status" value="1"/>
</dbReference>
<evidence type="ECO:0000256" key="3">
    <source>
        <dbReference type="ARBA" id="ARBA00022741"/>
    </source>
</evidence>
<dbReference type="Pfam" id="PF07005">
    <property type="entry name" value="SBD_N"/>
    <property type="match status" value="1"/>
</dbReference>
<dbReference type="NCBIfam" id="NF043035">
    <property type="entry name" value="OxoTetrKin"/>
    <property type="match status" value="1"/>
</dbReference>
<evidence type="ECO:0000313" key="15">
    <source>
        <dbReference type="EMBL" id="PPC77302.1"/>
    </source>
</evidence>
<feature type="domain" description="Four-carbon acid sugar kinase nucleotide binding" evidence="14">
    <location>
        <begin position="263"/>
        <end position="425"/>
    </location>
</feature>
<evidence type="ECO:0000313" key="16">
    <source>
        <dbReference type="Proteomes" id="UP000238196"/>
    </source>
</evidence>
<evidence type="ECO:0000256" key="1">
    <source>
        <dbReference type="ARBA" id="ARBA00005715"/>
    </source>
</evidence>
<comment type="catalytic activity">
    <reaction evidence="8">
        <text>3-dehydro-D-erythronate + ATP = 3-dehydro-4-O-phospho-D-erythronate + ADP + H(+)</text>
        <dbReference type="Rhea" id="RHEA:52556"/>
        <dbReference type="ChEBI" id="CHEBI:15378"/>
        <dbReference type="ChEBI" id="CHEBI:30616"/>
        <dbReference type="ChEBI" id="CHEBI:57958"/>
        <dbReference type="ChEBI" id="CHEBI:136593"/>
        <dbReference type="ChEBI" id="CHEBI:456216"/>
        <dbReference type="EC" id="2.7.1.217"/>
    </reaction>
</comment>
<dbReference type="Gene3D" id="3.40.980.20">
    <property type="entry name" value="Four-carbon acid sugar kinase, nucleotide binding domain"/>
    <property type="match status" value="1"/>
</dbReference>
<evidence type="ECO:0000256" key="4">
    <source>
        <dbReference type="ARBA" id="ARBA00022777"/>
    </source>
</evidence>
<dbReference type="SUPFAM" id="SSF142764">
    <property type="entry name" value="YgbK-like"/>
    <property type="match status" value="1"/>
</dbReference>
<evidence type="ECO:0000256" key="9">
    <source>
        <dbReference type="ARBA" id="ARBA00037335"/>
    </source>
</evidence>
<evidence type="ECO:0000256" key="2">
    <source>
        <dbReference type="ARBA" id="ARBA00022679"/>
    </source>
</evidence>